<organism evidence="4 5">
    <name type="scientific">Sporisorium reilianum (strain SRZ2)</name>
    <name type="common">Maize head smut fungus</name>
    <dbReference type="NCBI Taxonomy" id="999809"/>
    <lineage>
        <taxon>Eukaryota</taxon>
        <taxon>Fungi</taxon>
        <taxon>Dikarya</taxon>
        <taxon>Basidiomycota</taxon>
        <taxon>Ustilaginomycotina</taxon>
        <taxon>Ustilaginomycetes</taxon>
        <taxon>Ustilaginales</taxon>
        <taxon>Ustilaginaceae</taxon>
        <taxon>Sporisorium</taxon>
    </lineage>
</organism>
<feature type="region of interest" description="Disordered" evidence="1">
    <location>
        <begin position="1"/>
        <end position="210"/>
    </location>
</feature>
<dbReference type="AlphaFoldDB" id="E6ZMS3"/>
<dbReference type="InterPro" id="IPR007065">
    <property type="entry name" value="HPP"/>
</dbReference>
<proteinExistence type="predicted"/>
<feature type="transmembrane region" description="Helical" evidence="2">
    <location>
        <begin position="298"/>
        <end position="317"/>
    </location>
</feature>
<keyword evidence="5" id="KW-1185">Reference proteome</keyword>
<evidence type="ECO:0000313" key="4">
    <source>
        <dbReference type="EMBL" id="CBQ68530.1"/>
    </source>
</evidence>
<protein>
    <recommendedName>
        <fullName evidence="3">HPP transmembrane region domain-containing protein</fullName>
    </recommendedName>
</protein>
<name>E6ZMS3_SPORE</name>
<accession>E6ZMS3</accession>
<feature type="domain" description="HPP transmembrane region" evidence="3">
    <location>
        <begin position="299"/>
        <end position="461"/>
    </location>
</feature>
<gene>
    <name evidence="4" type="ORF">sr14819</name>
</gene>
<dbReference type="eggNOG" id="ENOG502S3SU">
    <property type="taxonomic scope" value="Eukaryota"/>
</dbReference>
<keyword evidence="2" id="KW-0472">Membrane</keyword>
<evidence type="ECO:0000313" key="5">
    <source>
        <dbReference type="Proteomes" id="UP000008867"/>
    </source>
</evidence>
<feature type="compositionally biased region" description="Low complexity" evidence="1">
    <location>
        <begin position="39"/>
        <end position="53"/>
    </location>
</feature>
<feature type="compositionally biased region" description="Low complexity" evidence="1">
    <location>
        <begin position="614"/>
        <end position="663"/>
    </location>
</feature>
<feature type="transmembrane region" description="Helical" evidence="2">
    <location>
        <begin position="329"/>
        <end position="347"/>
    </location>
</feature>
<dbReference type="EMBL" id="FQ311432">
    <property type="protein sequence ID" value="CBQ68530.1"/>
    <property type="molecule type" value="Genomic_DNA"/>
</dbReference>
<feature type="transmembrane region" description="Helical" evidence="2">
    <location>
        <begin position="430"/>
        <end position="451"/>
    </location>
</feature>
<keyword evidence="2" id="KW-1133">Transmembrane helix</keyword>
<sequence>MRKEADESSVVEVASTHAPTTIPEEPTPVSPASPAIPIDAEASESAQQAQSDALPEQPKQPAGRFIENISSDGSRASAEEDAEAKPKLAETAPDGVPETEMKQARSPSNVFRRVSKKKTTAQTGRTDVRASSSQSQRPTNGNYQHVSPSTESSTQKASPHPNDLSSPSDEGGRQFRAFKKIKGEKSDDQDATHGHGNADNDDEGEDDDDQEEHPILDALYPLSNFIGYRPLSHPHTPSERRRTPMHPKFNRFHYICGRIFSFGLPVSGNSGEIARYRDPSTGKIELVHMYKDQVGAKIINSIHSVLAAWVVIALLALVSRSHFHREHNAPLIIGAFATEAVVTFFGYRTPLAQPKNILIGNTISAVIGVAMEKAFADTEYSVEAIFGIDWVVAATSVAAAVFAMQIFGFTHPPGAAIALLAITDPKTHQLYWWLIPIVVINSLIVIGWALFINNVGGRRYPENWFYMNAFAEPPVIGPEKLPFSNSPFHPPPPRHGQKRKRGGKQEQEKGFYRVPDSGAKVSQGFGSSATKAQPEPQPKSTVAAVSGDASRNMGGAGRVRHEEQAAGGSRQSLGVAAAGAGGEDGRTTRASEVTKVDSTDEAAVAHLQPSQGGTATTQQPRQSAAASATAATAAVITAATTAPTEETTASTSTATPAPASTAEVKSRMIETDVTTVARNNSKGSKRSRRSIVVHVNENRRLSDASGKAPPVPAVQWRGT</sequence>
<keyword evidence="2" id="KW-0812">Transmembrane</keyword>
<feature type="compositionally biased region" description="Acidic residues" evidence="1">
    <location>
        <begin position="199"/>
        <end position="210"/>
    </location>
</feature>
<evidence type="ECO:0000259" key="3">
    <source>
        <dbReference type="Pfam" id="PF04982"/>
    </source>
</evidence>
<reference evidence="4 5" key="1">
    <citation type="journal article" date="2010" name="Science">
        <title>Pathogenicity determinants in smut fungi revealed by genome comparison.</title>
        <authorList>
            <person name="Schirawski J."/>
            <person name="Mannhaupt G."/>
            <person name="Muench K."/>
            <person name="Brefort T."/>
            <person name="Schipper K."/>
            <person name="Doehlemann G."/>
            <person name="Di Stasio M."/>
            <person name="Roessel N."/>
            <person name="Mendoza-Mendoza A."/>
            <person name="Pester D."/>
            <person name="Mueller O."/>
            <person name="Winterberg B."/>
            <person name="Meyer E."/>
            <person name="Ghareeb H."/>
            <person name="Wollenberg T."/>
            <person name="Muensterkoetter M."/>
            <person name="Wong P."/>
            <person name="Walter M."/>
            <person name="Stukenbrock E."/>
            <person name="Gueldener U."/>
            <person name="Kahmann R."/>
        </authorList>
    </citation>
    <scope>NUCLEOTIDE SEQUENCE [LARGE SCALE GENOMIC DNA]</scope>
    <source>
        <strain evidence="5">SRZ2</strain>
    </source>
</reference>
<feature type="compositionally biased region" description="Polar residues" evidence="1">
    <location>
        <begin position="120"/>
        <end position="168"/>
    </location>
</feature>
<feature type="compositionally biased region" description="Basic and acidic residues" evidence="1">
    <location>
        <begin position="181"/>
        <end position="198"/>
    </location>
</feature>
<dbReference type="VEuPathDB" id="FungiDB:sr14819"/>
<feature type="transmembrane region" description="Helical" evidence="2">
    <location>
        <begin position="388"/>
        <end position="410"/>
    </location>
</feature>
<dbReference type="Pfam" id="PF04982">
    <property type="entry name" value="TM_HPP"/>
    <property type="match status" value="1"/>
</dbReference>
<dbReference type="PANTHER" id="PTHR33741">
    <property type="entry name" value="TRANSMEMBRANE PROTEIN DDB_G0269096-RELATED"/>
    <property type="match status" value="1"/>
</dbReference>
<dbReference type="InterPro" id="IPR058581">
    <property type="entry name" value="TM_HPP"/>
</dbReference>
<evidence type="ECO:0000256" key="1">
    <source>
        <dbReference type="SAM" id="MobiDB-lite"/>
    </source>
</evidence>
<evidence type="ECO:0000256" key="2">
    <source>
        <dbReference type="SAM" id="Phobius"/>
    </source>
</evidence>
<dbReference type="PANTHER" id="PTHR33741:SF5">
    <property type="entry name" value="TRANSMEMBRANE PROTEIN DDB_G0269096-RELATED"/>
    <property type="match status" value="1"/>
</dbReference>
<feature type="region of interest" description="Disordered" evidence="1">
    <location>
        <begin position="481"/>
        <end position="719"/>
    </location>
</feature>
<feature type="compositionally biased region" description="Basic and acidic residues" evidence="1">
    <location>
        <begin position="583"/>
        <end position="598"/>
    </location>
</feature>
<dbReference type="OrthoDB" id="2016548at2759"/>
<dbReference type="HOGENOM" id="CLU_444093_0_0_1"/>
<dbReference type="Proteomes" id="UP000008867">
    <property type="component" value="Chromosome 11"/>
</dbReference>